<keyword evidence="3 6" id="KW-0732">Signal</keyword>
<dbReference type="GO" id="GO:0006825">
    <property type="term" value="P:copper ion transport"/>
    <property type="evidence" value="ECO:0007669"/>
    <property type="project" value="InterPro"/>
</dbReference>
<dbReference type="InterPro" id="IPR007348">
    <property type="entry name" value="CopC_dom"/>
</dbReference>
<dbReference type="InterPro" id="IPR032694">
    <property type="entry name" value="CopC/D"/>
</dbReference>
<dbReference type="RefSeq" id="WP_128643932.1">
    <property type="nucleotide sequence ID" value="NZ_CP008950.1"/>
</dbReference>
<feature type="signal peptide" evidence="6">
    <location>
        <begin position="1"/>
        <end position="24"/>
    </location>
</feature>
<dbReference type="SUPFAM" id="SSF81296">
    <property type="entry name" value="E set domains"/>
    <property type="match status" value="1"/>
</dbReference>
<dbReference type="GO" id="GO:0046688">
    <property type="term" value="P:response to copper ion"/>
    <property type="evidence" value="ECO:0007669"/>
    <property type="project" value="InterPro"/>
</dbReference>
<feature type="transmembrane region" description="Helical" evidence="5">
    <location>
        <begin position="153"/>
        <end position="174"/>
    </location>
</feature>
<feature type="chain" id="PRO_5001711498" evidence="6">
    <location>
        <begin position="25"/>
        <end position="182"/>
    </location>
</feature>
<sequence>MRRVVTILVAMGTLLLLGMSPAQAHSELESSNPAADSVMDYAPAGVELVFNQKISDQFANVTVTAPDGTQVGDPKPTVKGERALLPIQDGIPSGQYTVGYRVISEDGHPITGSFSFTLALTETPAPVAGAASTTPIVPVAADASDDAGTGSSMVLPILGGIVALLFVLGIVIVLRGERRKKN</sequence>
<gene>
    <name evidence="8" type="ORF">EP51_45115</name>
</gene>
<feature type="domain" description="CopC" evidence="7">
    <location>
        <begin position="25"/>
        <end position="118"/>
    </location>
</feature>
<evidence type="ECO:0000256" key="3">
    <source>
        <dbReference type="ARBA" id="ARBA00022729"/>
    </source>
</evidence>
<dbReference type="InterPro" id="IPR014756">
    <property type="entry name" value="Ig_E-set"/>
</dbReference>
<name>A0A076EZ21_RHOOP</name>
<keyword evidence="5" id="KW-0472">Membrane</keyword>
<keyword evidence="5" id="KW-1133">Transmembrane helix</keyword>
<dbReference type="GO" id="GO:0042597">
    <property type="term" value="C:periplasmic space"/>
    <property type="evidence" value="ECO:0007669"/>
    <property type="project" value="InterPro"/>
</dbReference>
<dbReference type="EMBL" id="CP008950">
    <property type="protein sequence ID" value="AII11225.1"/>
    <property type="molecule type" value="Genomic_DNA"/>
</dbReference>
<keyword evidence="5" id="KW-0812">Transmembrane</keyword>
<geneLocation type="plasmid" evidence="8 9">
    <name>pPDG3</name>
</geneLocation>
<evidence type="ECO:0000256" key="6">
    <source>
        <dbReference type="SAM" id="SignalP"/>
    </source>
</evidence>
<dbReference type="InterPro" id="IPR014755">
    <property type="entry name" value="Cu-Rt/internalin_Ig-like"/>
</dbReference>
<dbReference type="GO" id="GO:0005507">
    <property type="term" value="F:copper ion binding"/>
    <property type="evidence" value="ECO:0007669"/>
    <property type="project" value="InterPro"/>
</dbReference>
<dbReference type="Proteomes" id="UP000028488">
    <property type="component" value="Plasmid pPDG3"/>
</dbReference>
<organism evidence="8 9">
    <name type="scientific">Rhodococcus opacus</name>
    <name type="common">Nocardia opaca</name>
    <dbReference type="NCBI Taxonomy" id="37919"/>
    <lineage>
        <taxon>Bacteria</taxon>
        <taxon>Bacillati</taxon>
        <taxon>Actinomycetota</taxon>
        <taxon>Actinomycetes</taxon>
        <taxon>Mycobacteriales</taxon>
        <taxon>Nocardiaceae</taxon>
        <taxon>Rhodococcus</taxon>
    </lineage>
</organism>
<evidence type="ECO:0000313" key="8">
    <source>
        <dbReference type="EMBL" id="AII11225.1"/>
    </source>
</evidence>
<dbReference type="GO" id="GO:0005886">
    <property type="term" value="C:plasma membrane"/>
    <property type="evidence" value="ECO:0007669"/>
    <property type="project" value="TreeGrafter"/>
</dbReference>
<proteinExistence type="predicted"/>
<evidence type="ECO:0000256" key="1">
    <source>
        <dbReference type="ARBA" id="ARBA00004196"/>
    </source>
</evidence>
<dbReference type="PANTHER" id="PTHR34820">
    <property type="entry name" value="INNER MEMBRANE PROTEIN YEBZ"/>
    <property type="match status" value="1"/>
</dbReference>
<dbReference type="PANTHER" id="PTHR34820:SF4">
    <property type="entry name" value="INNER MEMBRANE PROTEIN YEBZ"/>
    <property type="match status" value="1"/>
</dbReference>
<evidence type="ECO:0000313" key="9">
    <source>
        <dbReference type="Proteomes" id="UP000028488"/>
    </source>
</evidence>
<dbReference type="GO" id="GO:0030313">
    <property type="term" value="C:cell envelope"/>
    <property type="evidence" value="ECO:0007669"/>
    <property type="project" value="UniProtKB-SubCell"/>
</dbReference>
<keyword evidence="2" id="KW-0479">Metal-binding</keyword>
<evidence type="ECO:0000256" key="5">
    <source>
        <dbReference type="SAM" id="Phobius"/>
    </source>
</evidence>
<dbReference type="AlphaFoldDB" id="A0A076EZ21"/>
<dbReference type="Pfam" id="PF04234">
    <property type="entry name" value="CopC"/>
    <property type="match status" value="1"/>
</dbReference>
<evidence type="ECO:0000259" key="7">
    <source>
        <dbReference type="Pfam" id="PF04234"/>
    </source>
</evidence>
<evidence type="ECO:0000256" key="4">
    <source>
        <dbReference type="ARBA" id="ARBA00023008"/>
    </source>
</evidence>
<protein>
    <submittedName>
        <fullName evidence="8">Copper resistance protein CopC</fullName>
    </submittedName>
</protein>
<keyword evidence="4" id="KW-0186">Copper</keyword>
<evidence type="ECO:0000256" key="2">
    <source>
        <dbReference type="ARBA" id="ARBA00022723"/>
    </source>
</evidence>
<dbReference type="Gene3D" id="2.60.40.1220">
    <property type="match status" value="1"/>
</dbReference>
<keyword evidence="8" id="KW-0614">Plasmid</keyword>
<comment type="subcellular location">
    <subcellularLocation>
        <location evidence="1">Cell envelope</location>
    </subcellularLocation>
</comment>
<accession>A0A076EZ21</accession>
<reference evidence="8 9" key="1">
    <citation type="submission" date="2014-07" db="EMBL/GenBank/DDBJ databases">
        <title>Genome Sequence of Rhodococcus opacus Strain R7, a Biodegrader of Mono- and Polycyclic Aromatic Hydrocarbons.</title>
        <authorList>
            <person name="Di Gennaro P."/>
            <person name="Zampolli J."/>
            <person name="Presti I."/>
            <person name="Cappelletti M."/>
            <person name="D'Ursi P."/>
            <person name="Orro A."/>
            <person name="Mezzelani A."/>
            <person name="Milanesi L."/>
        </authorList>
    </citation>
    <scope>NUCLEOTIDE SEQUENCE [LARGE SCALE GENOMIC DNA]</scope>
    <source>
        <strain evidence="8 9">R7</strain>
        <plasmid evidence="8">pPDG3</plasmid>
    </source>
</reference>